<name>A0A813BR50_9DINO</name>
<feature type="domain" description="Reverse transcriptase Ty1/copia-type" evidence="2">
    <location>
        <begin position="176"/>
        <end position="400"/>
    </location>
</feature>
<evidence type="ECO:0000256" key="1">
    <source>
        <dbReference type="SAM" id="Coils"/>
    </source>
</evidence>
<dbReference type="InterPro" id="IPR013103">
    <property type="entry name" value="RVT_2"/>
</dbReference>
<dbReference type="Pfam" id="PF07727">
    <property type="entry name" value="RVT_2"/>
    <property type="match status" value="1"/>
</dbReference>
<evidence type="ECO:0000313" key="3">
    <source>
        <dbReference type="EMBL" id="CAE7913867.1"/>
    </source>
</evidence>
<reference evidence="3" key="1">
    <citation type="submission" date="2021-02" db="EMBL/GenBank/DDBJ databases">
        <authorList>
            <person name="Dougan E. K."/>
            <person name="Rhodes N."/>
            <person name="Thang M."/>
            <person name="Chan C."/>
        </authorList>
    </citation>
    <scope>NUCLEOTIDE SEQUENCE</scope>
</reference>
<dbReference type="EMBL" id="CAJNJA010074999">
    <property type="protein sequence ID" value="CAE7913867.1"/>
    <property type="molecule type" value="Genomic_DNA"/>
</dbReference>
<proteinExistence type="predicted"/>
<feature type="non-terminal residue" evidence="3">
    <location>
        <position position="1"/>
    </location>
</feature>
<sequence>MTKSTYDILCNYGFQPPPLPPQVPDELQRAVLKMMTMGNQREPDAVMFLINEVEEENRERARDVSRELCQLQDVVLTKLRDRQEWLKEFLAEEEILAEELQVVGETINEEIEGINGAVRDLLQDVEEKIKLTEEKCHSLYLKVANVTDETNIGDIEEHLANLKKDLDVTLDVPLDQVKARIVICGNMASQKHDPNDLFAAGASVEGLRLGLALASARLWIAAATDVSAAFLLALWPEGRPTYGVLPPKVLVQSGLVSANIVFIVKRALYGLRESPALWSAHRTSVLKKIKVKCGNGFMWLKQLATDGELWMVLWTPDGGIPQLVGLLVTYVDDLLYLANKDTILRLHEVIATTWPCSPLEFSTEGLRYLGMELFQEEAVITLGQEAYVSNLVRLHNLDSEVSSGLPCPREWIQDDDDNGEN</sequence>
<accession>A0A813BR50</accession>
<evidence type="ECO:0000313" key="4">
    <source>
        <dbReference type="Proteomes" id="UP000601435"/>
    </source>
</evidence>
<dbReference type="Proteomes" id="UP000601435">
    <property type="component" value="Unassembled WGS sequence"/>
</dbReference>
<dbReference type="AlphaFoldDB" id="A0A813BR50"/>
<protein>
    <submittedName>
        <fullName evidence="3">GIP protein</fullName>
    </submittedName>
</protein>
<feature type="coiled-coil region" evidence="1">
    <location>
        <begin position="115"/>
        <end position="142"/>
    </location>
</feature>
<evidence type="ECO:0000259" key="2">
    <source>
        <dbReference type="Pfam" id="PF07727"/>
    </source>
</evidence>
<gene>
    <name evidence="3" type="primary">GIP</name>
    <name evidence="3" type="ORF">SNEC2469_LOCUS31233</name>
</gene>
<dbReference type="OrthoDB" id="422041at2759"/>
<comment type="caution">
    <text evidence="3">The sequence shown here is derived from an EMBL/GenBank/DDBJ whole genome shotgun (WGS) entry which is preliminary data.</text>
</comment>
<organism evidence="3 4">
    <name type="scientific">Symbiodinium necroappetens</name>
    <dbReference type="NCBI Taxonomy" id="1628268"/>
    <lineage>
        <taxon>Eukaryota</taxon>
        <taxon>Sar</taxon>
        <taxon>Alveolata</taxon>
        <taxon>Dinophyceae</taxon>
        <taxon>Suessiales</taxon>
        <taxon>Symbiodiniaceae</taxon>
        <taxon>Symbiodinium</taxon>
    </lineage>
</organism>
<keyword evidence="1" id="KW-0175">Coiled coil</keyword>
<keyword evidence="4" id="KW-1185">Reference proteome</keyword>